<feature type="domain" description="PAC" evidence="1">
    <location>
        <begin position="73"/>
        <end position="123"/>
    </location>
</feature>
<gene>
    <name evidence="2" type="ORF">GC106_43440</name>
</gene>
<protein>
    <submittedName>
        <fullName evidence="2">Transcriptional regulator YheO</fullName>
    </submittedName>
</protein>
<proteinExistence type="predicted"/>
<dbReference type="InterPro" id="IPR039446">
    <property type="entry name" value="DauR-like"/>
</dbReference>
<dbReference type="EMBL" id="JAAATY010000013">
    <property type="protein sequence ID" value="NRN67111.1"/>
    <property type="molecule type" value="Genomic_DNA"/>
</dbReference>
<dbReference type="Gene3D" id="3.30.450.20">
    <property type="entry name" value="PAS domain"/>
    <property type="match status" value="1"/>
</dbReference>
<name>A0ABX2F864_9PSEU</name>
<dbReference type="Proteomes" id="UP000763557">
    <property type="component" value="Unassembled WGS sequence"/>
</dbReference>
<dbReference type="InterPro" id="IPR039445">
    <property type="entry name" value="DauR-like_HTH"/>
</dbReference>
<organism evidence="2 3">
    <name type="scientific">Kibdelosporangium persicum</name>
    <dbReference type="NCBI Taxonomy" id="2698649"/>
    <lineage>
        <taxon>Bacteria</taxon>
        <taxon>Bacillati</taxon>
        <taxon>Actinomycetota</taxon>
        <taxon>Actinomycetes</taxon>
        <taxon>Pseudonocardiales</taxon>
        <taxon>Pseudonocardiaceae</taxon>
        <taxon>Kibdelosporangium</taxon>
    </lineage>
</organism>
<dbReference type="PROSITE" id="PS50113">
    <property type="entry name" value="PAC"/>
    <property type="match status" value="1"/>
</dbReference>
<accession>A0ABX2F864</accession>
<dbReference type="PANTHER" id="PTHR35568:SF1">
    <property type="entry name" value="TRANSCRIPTIONAL REGULATOR DAUR"/>
    <property type="match status" value="1"/>
</dbReference>
<reference evidence="2 3" key="1">
    <citation type="submission" date="2020-01" db="EMBL/GenBank/DDBJ databases">
        <title>Kibdelosporangium persica a novel Actinomycetes from a hot desert in Iran.</title>
        <authorList>
            <person name="Safaei N."/>
            <person name="Zaburannyi N."/>
            <person name="Mueller R."/>
            <person name="Wink J."/>
        </authorList>
    </citation>
    <scope>NUCLEOTIDE SEQUENCE [LARGE SCALE GENOMIC DNA]</scope>
    <source>
        <strain evidence="2 3">4NS15</strain>
    </source>
</reference>
<sequence length="216" mass="22834">MEFTQDAILAALHPVIEGLAATFGPSCEVVLHDYRKGKHSVVGVAGQVTGRRVGGAMSEIGLAVLSKGPEAQNDLNYVTRTPDGRVVKSSTMPLRDAQGEVFGALCVNMDVTALRQAGDILGALAGTGPVELPTTTFTNDFDDVVDAVIRNQELVMGKPFPALSRAERLDVIDALDQLGVFKVRNAVARVAERLGMSRSGLYADLAAARKTGDTRA</sequence>
<comment type="caution">
    <text evidence="2">The sequence shown here is derived from an EMBL/GenBank/DDBJ whole genome shotgun (WGS) entry which is preliminary data.</text>
</comment>
<evidence type="ECO:0000313" key="3">
    <source>
        <dbReference type="Proteomes" id="UP000763557"/>
    </source>
</evidence>
<dbReference type="PANTHER" id="PTHR35568">
    <property type="entry name" value="TRANSCRIPTIONAL REGULATOR DAUR"/>
    <property type="match status" value="1"/>
</dbReference>
<evidence type="ECO:0000313" key="2">
    <source>
        <dbReference type="EMBL" id="NRN67111.1"/>
    </source>
</evidence>
<dbReference type="Pfam" id="PF13309">
    <property type="entry name" value="HTH_22"/>
    <property type="match status" value="1"/>
</dbReference>
<dbReference type="Pfam" id="PF08348">
    <property type="entry name" value="PAS_6"/>
    <property type="match status" value="1"/>
</dbReference>
<dbReference type="RefSeq" id="WP_173134312.1">
    <property type="nucleotide sequence ID" value="NZ_CBCSGW010000010.1"/>
</dbReference>
<evidence type="ECO:0000259" key="1">
    <source>
        <dbReference type="PROSITE" id="PS50113"/>
    </source>
</evidence>
<dbReference type="InterPro" id="IPR013559">
    <property type="entry name" value="YheO"/>
</dbReference>
<keyword evidence="3" id="KW-1185">Reference proteome</keyword>
<dbReference type="InterPro" id="IPR000700">
    <property type="entry name" value="PAS-assoc_C"/>
</dbReference>